<evidence type="ECO:0000313" key="6">
    <source>
        <dbReference type="EMBL" id="KAK9700836.1"/>
    </source>
</evidence>
<keyword evidence="2" id="KW-0104">Cadmium</keyword>
<organism evidence="6 7">
    <name type="scientific">Basidiobolus ranarum</name>
    <dbReference type="NCBI Taxonomy" id="34480"/>
    <lineage>
        <taxon>Eukaryota</taxon>
        <taxon>Fungi</taxon>
        <taxon>Fungi incertae sedis</taxon>
        <taxon>Zoopagomycota</taxon>
        <taxon>Entomophthoromycotina</taxon>
        <taxon>Basidiobolomycetes</taxon>
        <taxon>Basidiobolales</taxon>
        <taxon>Basidiobolaceae</taxon>
        <taxon>Basidiobolus</taxon>
    </lineage>
</organism>
<evidence type="ECO:0000313" key="7">
    <source>
        <dbReference type="Proteomes" id="UP001479436"/>
    </source>
</evidence>
<comment type="caution">
    <text evidence="6">The sequence shown here is derived from an EMBL/GenBank/DDBJ whole genome shotgun (WGS) entry which is preliminary data.</text>
</comment>
<evidence type="ECO:0000256" key="3">
    <source>
        <dbReference type="ARBA" id="ARBA00022679"/>
    </source>
</evidence>
<keyword evidence="4" id="KW-0479">Metal-binding</keyword>
<dbReference type="Proteomes" id="UP001479436">
    <property type="component" value="Unassembled WGS sequence"/>
</dbReference>
<dbReference type="Gene3D" id="3.90.70.30">
    <property type="entry name" value="Phytochelatin synthase, N-terminal domain"/>
    <property type="match status" value="1"/>
</dbReference>
<evidence type="ECO:0000256" key="2">
    <source>
        <dbReference type="ARBA" id="ARBA00022539"/>
    </source>
</evidence>
<dbReference type="InterPro" id="IPR040409">
    <property type="entry name" value="PCS-like"/>
</dbReference>
<evidence type="ECO:0000256" key="4">
    <source>
        <dbReference type="ARBA" id="ARBA00022723"/>
    </source>
</evidence>
<accession>A0ABR2VSY5</accession>
<sequence length="307" mass="34883">MQSVQLTMGNLGRVSRNHILSTISQPAKKQFLRHMVSKTNNVHATALNHIPLDVEQTPSSFKLPCRGEYNVLLNTFYRQQLPPCLTSFTSEEGKRIFKESLCQGYAEGYFNLVGNFTTQSEPSYCGPSSLAMVLNAMEIDPKKCWKGNWRWYSEELLEGFDPIRQYGVNDLEFLELAKRHCHVEAKSTKDVTLQEFIEDLKRVCSSGTEHIVISFSRRGFDQAGEGHFSPIGGYNADRQQALVMDVARSKYPSYYTSAERIYKSMSEIDKSTGQPRGYFILKSNRDASIGNHLHQEIPYIAPEALVM</sequence>
<dbReference type="InterPro" id="IPR038765">
    <property type="entry name" value="Papain-like_cys_pep_sf"/>
</dbReference>
<feature type="domain" description="Peptidase C83" evidence="5">
    <location>
        <begin position="71"/>
        <end position="286"/>
    </location>
</feature>
<evidence type="ECO:0000256" key="1">
    <source>
        <dbReference type="ARBA" id="ARBA00012468"/>
    </source>
</evidence>
<keyword evidence="3" id="KW-0808">Transferase</keyword>
<dbReference type="PANTHER" id="PTHR33447">
    <property type="entry name" value="GLUTATHIONE GAMMA-GLUTAMYLCYSTEINYLTRANSFERASE"/>
    <property type="match status" value="1"/>
</dbReference>
<dbReference type="InterPro" id="IPR007719">
    <property type="entry name" value="PCS_N"/>
</dbReference>
<evidence type="ECO:0000259" key="5">
    <source>
        <dbReference type="PROSITE" id="PS51443"/>
    </source>
</evidence>
<proteinExistence type="predicted"/>
<dbReference type="EC" id="2.3.2.15" evidence="1"/>
<dbReference type="PROSITE" id="PS51443">
    <property type="entry name" value="PCS"/>
    <property type="match status" value="1"/>
</dbReference>
<dbReference type="SUPFAM" id="SSF54001">
    <property type="entry name" value="Cysteine proteinases"/>
    <property type="match status" value="1"/>
</dbReference>
<reference evidence="6 7" key="1">
    <citation type="submission" date="2023-04" db="EMBL/GenBank/DDBJ databases">
        <title>Genome of Basidiobolus ranarum AG-B5.</title>
        <authorList>
            <person name="Stajich J.E."/>
            <person name="Carter-House D."/>
            <person name="Gryganskyi A."/>
        </authorList>
    </citation>
    <scope>NUCLEOTIDE SEQUENCE [LARGE SCALE GENOMIC DNA]</scope>
    <source>
        <strain evidence="6 7">AG-B5</strain>
    </source>
</reference>
<protein>
    <recommendedName>
        <fullName evidence="1">glutathione gamma-glutamylcysteinyltransferase</fullName>
        <ecNumber evidence="1">2.3.2.15</ecNumber>
    </recommendedName>
</protein>
<dbReference type="Pfam" id="PF05023">
    <property type="entry name" value="Phytochelatin"/>
    <property type="match status" value="1"/>
</dbReference>
<gene>
    <name evidence="6" type="ORF">K7432_012011</name>
</gene>
<keyword evidence="7" id="KW-1185">Reference proteome</keyword>
<dbReference type="EMBL" id="JASJQH010007870">
    <property type="protein sequence ID" value="KAK9700836.1"/>
    <property type="molecule type" value="Genomic_DNA"/>
</dbReference>
<dbReference type="InterPro" id="IPR038156">
    <property type="entry name" value="PCS_N_sf"/>
</dbReference>
<name>A0ABR2VSY5_9FUNG</name>